<dbReference type="GO" id="GO:0004180">
    <property type="term" value="F:carboxypeptidase activity"/>
    <property type="evidence" value="ECO:0007669"/>
    <property type="project" value="UniProtKB-KW"/>
</dbReference>
<dbReference type="GO" id="GO:0005794">
    <property type="term" value="C:Golgi apparatus"/>
    <property type="evidence" value="ECO:0007669"/>
    <property type="project" value="UniProtKB-SubCell"/>
</dbReference>
<keyword evidence="19" id="KW-0458">Lysosome</keyword>
<keyword evidence="13" id="KW-0256">Endoplasmic reticulum</keyword>
<dbReference type="AlphaFoldDB" id="A0AAN8S0Q7"/>
<keyword evidence="17" id="KW-0865">Zymogen</keyword>
<dbReference type="InterPro" id="IPR003137">
    <property type="entry name" value="PA_domain"/>
</dbReference>
<reference evidence="25 26" key="1">
    <citation type="submission" date="2023-10" db="EMBL/GenBank/DDBJ databases">
        <title>Genomes of two closely related lineages of the louse Polyplax serrata with different host specificities.</title>
        <authorList>
            <person name="Martinu J."/>
            <person name="Tarabai H."/>
            <person name="Stefka J."/>
            <person name="Hypsa V."/>
        </authorList>
    </citation>
    <scope>NUCLEOTIDE SEQUENCE [LARGE SCALE GENOMIC DNA]</scope>
    <source>
        <strain evidence="25">HR10_N</strain>
    </source>
</reference>
<evidence type="ECO:0000256" key="13">
    <source>
        <dbReference type="ARBA" id="ARBA00022824"/>
    </source>
</evidence>
<dbReference type="GO" id="GO:0070573">
    <property type="term" value="F:metallodipeptidase activity"/>
    <property type="evidence" value="ECO:0007669"/>
    <property type="project" value="InterPro"/>
</dbReference>
<accession>A0AAN8S0Q7</accession>
<feature type="chain" id="PRO_5042962686" description="Carboxypeptidase Q" evidence="22">
    <location>
        <begin position="17"/>
        <end position="463"/>
    </location>
</feature>
<dbReference type="InterPro" id="IPR039866">
    <property type="entry name" value="CPQ"/>
</dbReference>
<dbReference type="InterPro" id="IPR007484">
    <property type="entry name" value="Peptidase_M28"/>
</dbReference>
<evidence type="ECO:0000256" key="3">
    <source>
        <dbReference type="ARBA" id="ARBA00004555"/>
    </source>
</evidence>
<dbReference type="PANTHER" id="PTHR12053:SF3">
    <property type="entry name" value="CARBOXYPEPTIDASE Q"/>
    <property type="match status" value="1"/>
</dbReference>
<evidence type="ECO:0000256" key="8">
    <source>
        <dbReference type="ARBA" id="ARBA00022645"/>
    </source>
</evidence>
<dbReference type="EMBL" id="JAWJWE010000038">
    <property type="protein sequence ID" value="KAK6622906.1"/>
    <property type="molecule type" value="Genomic_DNA"/>
</dbReference>
<evidence type="ECO:0000256" key="9">
    <source>
        <dbReference type="ARBA" id="ARBA00022670"/>
    </source>
</evidence>
<evidence type="ECO:0000256" key="18">
    <source>
        <dbReference type="ARBA" id="ARBA00023180"/>
    </source>
</evidence>
<evidence type="ECO:0000256" key="4">
    <source>
        <dbReference type="ARBA" id="ARBA00004613"/>
    </source>
</evidence>
<dbReference type="Pfam" id="PF02225">
    <property type="entry name" value="PA"/>
    <property type="match status" value="1"/>
</dbReference>
<comment type="subunit">
    <text evidence="20">Homodimer. The monomeric form is inactive while the homodimer is active.</text>
</comment>
<keyword evidence="7" id="KW-0964">Secreted</keyword>
<evidence type="ECO:0000256" key="11">
    <source>
        <dbReference type="ARBA" id="ARBA00022729"/>
    </source>
</evidence>
<evidence type="ECO:0000313" key="26">
    <source>
        <dbReference type="Proteomes" id="UP001372834"/>
    </source>
</evidence>
<evidence type="ECO:0000256" key="20">
    <source>
        <dbReference type="ARBA" id="ARBA00025833"/>
    </source>
</evidence>
<keyword evidence="10" id="KW-0479">Metal-binding</keyword>
<proteinExistence type="inferred from homology"/>
<keyword evidence="8" id="KW-0121">Carboxypeptidase</keyword>
<comment type="subcellular location">
    <subcellularLocation>
        <location evidence="1">Endoplasmic reticulum</location>
    </subcellularLocation>
    <subcellularLocation>
        <location evidence="3">Golgi apparatus</location>
    </subcellularLocation>
    <subcellularLocation>
        <location evidence="2">Lysosome</location>
    </subcellularLocation>
    <subcellularLocation>
        <location evidence="4">Secreted</location>
    </subcellularLocation>
</comment>
<dbReference type="GO" id="GO:0006508">
    <property type="term" value="P:proteolysis"/>
    <property type="evidence" value="ECO:0007669"/>
    <property type="project" value="UniProtKB-KW"/>
</dbReference>
<evidence type="ECO:0000256" key="2">
    <source>
        <dbReference type="ARBA" id="ARBA00004371"/>
    </source>
</evidence>
<keyword evidence="16" id="KW-0482">Metalloprotease</keyword>
<dbReference type="SUPFAM" id="SSF53187">
    <property type="entry name" value="Zn-dependent exopeptidases"/>
    <property type="match status" value="1"/>
</dbReference>
<evidence type="ECO:0000259" key="23">
    <source>
        <dbReference type="Pfam" id="PF02225"/>
    </source>
</evidence>
<evidence type="ECO:0000256" key="1">
    <source>
        <dbReference type="ARBA" id="ARBA00004240"/>
    </source>
</evidence>
<sequence>MFKILLCAFLVSLTYGDDTCSVPTYLQQEIKQYQGLANKIVDAVINGDYKGYYYNDLELFIDTYGSRLTGTKNLEKSIDYIANKSTIQGLRVRMDPVLVPQWIRGDEQGFMVSPRMHKLKILGLGPTPGTETTGLMADVVVVSSFDELNSKASEVPGKIVLFNYEFTDYESTVQYRVKGPAAASKLGAVGALVRSVTPFSIGSPHTGGTEFGDEDKPIPAAAVTLEDADLLSRLYLSGQKVTVYLKMHAHQGTDQRSRNVVVDYLGETLPNQYMTVSGHIDSWDIGQGALDDGVGAFLALHTVYLLNTLSLKPKRTIRAILWTGEEFGFVGAKSYLNDHKGEFENWTAALEADAGSYNPLGLNFAGSQDAYCIMVEIAKLFTQLNSTTVMKTSSAGSDISVFKSQNVPLMEPMYAETPYYWFHHSDGDSMRTLNSDIMDKNLAFVAGVSYILADLSVQLPNGK</sequence>
<evidence type="ECO:0000256" key="19">
    <source>
        <dbReference type="ARBA" id="ARBA00023228"/>
    </source>
</evidence>
<dbReference type="GO" id="GO:0005615">
    <property type="term" value="C:extracellular space"/>
    <property type="evidence" value="ECO:0007669"/>
    <property type="project" value="TreeGrafter"/>
</dbReference>
<evidence type="ECO:0000313" key="25">
    <source>
        <dbReference type="EMBL" id="KAK6622906.1"/>
    </source>
</evidence>
<gene>
    <name evidence="25" type="ORF">RUM43_008757</name>
</gene>
<keyword evidence="12" id="KW-0378">Hydrolase</keyword>
<keyword evidence="11 22" id="KW-0732">Signal</keyword>
<evidence type="ECO:0000256" key="22">
    <source>
        <dbReference type="SAM" id="SignalP"/>
    </source>
</evidence>
<dbReference type="Gene3D" id="3.50.30.30">
    <property type="match status" value="1"/>
</dbReference>
<keyword evidence="18" id="KW-0325">Glycoprotein</keyword>
<dbReference type="GO" id="GO:0046872">
    <property type="term" value="F:metal ion binding"/>
    <property type="evidence" value="ECO:0007669"/>
    <property type="project" value="UniProtKB-KW"/>
</dbReference>
<evidence type="ECO:0000256" key="6">
    <source>
        <dbReference type="ARBA" id="ARBA00014116"/>
    </source>
</evidence>
<keyword evidence="15" id="KW-0333">Golgi apparatus</keyword>
<evidence type="ECO:0000256" key="14">
    <source>
        <dbReference type="ARBA" id="ARBA00022833"/>
    </source>
</evidence>
<evidence type="ECO:0000256" key="16">
    <source>
        <dbReference type="ARBA" id="ARBA00023049"/>
    </source>
</evidence>
<evidence type="ECO:0000256" key="15">
    <source>
        <dbReference type="ARBA" id="ARBA00023034"/>
    </source>
</evidence>
<evidence type="ECO:0000256" key="17">
    <source>
        <dbReference type="ARBA" id="ARBA00023145"/>
    </source>
</evidence>
<evidence type="ECO:0000256" key="12">
    <source>
        <dbReference type="ARBA" id="ARBA00022801"/>
    </source>
</evidence>
<evidence type="ECO:0000256" key="5">
    <source>
        <dbReference type="ARBA" id="ARBA00010918"/>
    </source>
</evidence>
<comment type="caution">
    <text evidence="25">The sequence shown here is derived from an EMBL/GenBank/DDBJ whole genome shotgun (WGS) entry which is preliminary data.</text>
</comment>
<dbReference type="GO" id="GO:0005783">
    <property type="term" value="C:endoplasmic reticulum"/>
    <property type="evidence" value="ECO:0007669"/>
    <property type="project" value="UniProtKB-SubCell"/>
</dbReference>
<dbReference type="GO" id="GO:0043171">
    <property type="term" value="P:peptide catabolic process"/>
    <property type="evidence" value="ECO:0007669"/>
    <property type="project" value="TreeGrafter"/>
</dbReference>
<keyword evidence="9" id="KW-0645">Protease</keyword>
<feature type="domain" description="Peptidase M28" evidence="24">
    <location>
        <begin position="259"/>
        <end position="445"/>
    </location>
</feature>
<dbReference type="Proteomes" id="UP001372834">
    <property type="component" value="Unassembled WGS sequence"/>
</dbReference>
<evidence type="ECO:0000259" key="24">
    <source>
        <dbReference type="Pfam" id="PF04389"/>
    </source>
</evidence>
<protein>
    <recommendedName>
        <fullName evidence="6">Carboxypeptidase Q</fullName>
    </recommendedName>
    <alternativeName>
        <fullName evidence="21">Plasma glutamate carboxypeptidase</fullName>
    </alternativeName>
</protein>
<dbReference type="GO" id="GO:0005764">
    <property type="term" value="C:lysosome"/>
    <property type="evidence" value="ECO:0007669"/>
    <property type="project" value="UniProtKB-SubCell"/>
</dbReference>
<evidence type="ECO:0000256" key="7">
    <source>
        <dbReference type="ARBA" id="ARBA00022525"/>
    </source>
</evidence>
<dbReference type="PANTHER" id="PTHR12053">
    <property type="entry name" value="PROTEASE FAMILY M28 PLASMA GLUTAMATE CARBOXYPEPTIDASE-RELATED"/>
    <property type="match status" value="1"/>
</dbReference>
<dbReference type="Pfam" id="PF04389">
    <property type="entry name" value="Peptidase_M28"/>
    <property type="match status" value="1"/>
</dbReference>
<evidence type="ECO:0000256" key="10">
    <source>
        <dbReference type="ARBA" id="ARBA00022723"/>
    </source>
</evidence>
<name>A0AAN8S0Q7_POLSC</name>
<dbReference type="Gene3D" id="3.40.630.10">
    <property type="entry name" value="Zn peptidases"/>
    <property type="match status" value="1"/>
</dbReference>
<comment type="similarity">
    <text evidence="5">Belongs to the peptidase M28 family.</text>
</comment>
<keyword evidence="14" id="KW-0862">Zinc</keyword>
<evidence type="ECO:0000256" key="21">
    <source>
        <dbReference type="ARBA" id="ARBA00033328"/>
    </source>
</evidence>
<feature type="domain" description="PA" evidence="23">
    <location>
        <begin position="150"/>
        <end position="230"/>
    </location>
</feature>
<feature type="signal peptide" evidence="22">
    <location>
        <begin position="1"/>
        <end position="16"/>
    </location>
</feature>
<organism evidence="25 26">
    <name type="scientific">Polyplax serrata</name>
    <name type="common">Common mouse louse</name>
    <dbReference type="NCBI Taxonomy" id="468196"/>
    <lineage>
        <taxon>Eukaryota</taxon>
        <taxon>Metazoa</taxon>
        <taxon>Ecdysozoa</taxon>
        <taxon>Arthropoda</taxon>
        <taxon>Hexapoda</taxon>
        <taxon>Insecta</taxon>
        <taxon>Pterygota</taxon>
        <taxon>Neoptera</taxon>
        <taxon>Paraneoptera</taxon>
        <taxon>Psocodea</taxon>
        <taxon>Troctomorpha</taxon>
        <taxon>Phthiraptera</taxon>
        <taxon>Anoplura</taxon>
        <taxon>Polyplacidae</taxon>
        <taxon>Polyplax</taxon>
    </lineage>
</organism>